<dbReference type="Proteomes" id="UP000254107">
    <property type="component" value="Unassembled WGS sequence"/>
</dbReference>
<dbReference type="EMBL" id="UGQC01000001">
    <property type="protein sequence ID" value="STY99084.1"/>
    <property type="molecule type" value="Genomic_DNA"/>
</dbReference>
<evidence type="ECO:0000313" key="1">
    <source>
        <dbReference type="EMBL" id="STY99084.1"/>
    </source>
</evidence>
<protein>
    <submittedName>
        <fullName evidence="1">Uncharacterized protein</fullName>
    </submittedName>
</protein>
<organism evidence="1 2">
    <name type="scientific">Moraxella lacunata</name>
    <dbReference type="NCBI Taxonomy" id="477"/>
    <lineage>
        <taxon>Bacteria</taxon>
        <taxon>Pseudomonadati</taxon>
        <taxon>Pseudomonadota</taxon>
        <taxon>Gammaproteobacteria</taxon>
        <taxon>Moraxellales</taxon>
        <taxon>Moraxellaceae</taxon>
        <taxon>Moraxella</taxon>
    </lineage>
</organism>
<keyword evidence="2" id="KW-1185">Reference proteome</keyword>
<sequence length="66" mass="7870">MKDDMIKQITWLTQKDMAKRLGVCVNTFKTYYRPKYPPNAQRGNKVYWTLENAQRIEQEINDTTVS</sequence>
<dbReference type="InterPro" id="IPR009061">
    <property type="entry name" value="DNA-bd_dom_put_sf"/>
</dbReference>
<proteinExistence type="predicted"/>
<accession>A0A378QFP0</accession>
<dbReference type="RefSeq" id="WP_115247185.1">
    <property type="nucleotide sequence ID" value="NZ_UGQC01000001.1"/>
</dbReference>
<reference evidence="1 2" key="1">
    <citation type="submission" date="2018-06" db="EMBL/GenBank/DDBJ databases">
        <authorList>
            <consortium name="Pathogen Informatics"/>
            <person name="Doyle S."/>
        </authorList>
    </citation>
    <scope>NUCLEOTIDE SEQUENCE [LARGE SCALE GENOMIC DNA]</scope>
    <source>
        <strain evidence="1 2">NCTC7911</strain>
    </source>
</reference>
<dbReference type="SUPFAM" id="SSF46955">
    <property type="entry name" value="Putative DNA-binding domain"/>
    <property type="match status" value="1"/>
</dbReference>
<dbReference type="GeneID" id="302269116"/>
<name>A0A378QFP0_MORLA</name>
<gene>
    <name evidence="1" type="ORF">NCTC7911_00452</name>
</gene>
<dbReference type="AlphaFoldDB" id="A0A378QFP0"/>
<evidence type="ECO:0000313" key="2">
    <source>
        <dbReference type="Proteomes" id="UP000254107"/>
    </source>
</evidence>